<comment type="caution">
    <text evidence="3">The sequence shown here is derived from an EMBL/GenBank/DDBJ whole genome shotgun (WGS) entry which is preliminary data.</text>
</comment>
<dbReference type="EMBL" id="CAJNOR010011711">
    <property type="protein sequence ID" value="CAF1663199.1"/>
    <property type="molecule type" value="Genomic_DNA"/>
</dbReference>
<evidence type="ECO:0000313" key="4">
    <source>
        <dbReference type="Proteomes" id="UP000663828"/>
    </source>
</evidence>
<proteinExistence type="predicted"/>
<dbReference type="InterPro" id="IPR036296">
    <property type="entry name" value="SKP1-like_dim_sf"/>
</dbReference>
<evidence type="ECO:0000313" key="3">
    <source>
        <dbReference type="EMBL" id="CAF1663199.1"/>
    </source>
</evidence>
<feature type="domain" description="SKP1 component dimerisation" evidence="2">
    <location>
        <begin position="1"/>
        <end position="23"/>
    </location>
</feature>
<name>A0A816FLN1_ADIRI</name>
<dbReference type="Proteomes" id="UP000663828">
    <property type="component" value="Unassembled WGS sequence"/>
</dbReference>
<evidence type="ECO:0000259" key="2">
    <source>
        <dbReference type="Pfam" id="PF01466"/>
    </source>
</evidence>
<keyword evidence="4" id="KW-1185">Reference proteome</keyword>
<dbReference type="InterPro" id="IPR016072">
    <property type="entry name" value="Skp1_comp_dimer"/>
</dbReference>
<feature type="region of interest" description="Disordered" evidence="1">
    <location>
        <begin position="1"/>
        <end position="28"/>
    </location>
</feature>
<gene>
    <name evidence="3" type="ORF">XAT740_LOCUS57275</name>
</gene>
<evidence type="ECO:0000256" key="1">
    <source>
        <dbReference type="SAM" id="MobiDB-lite"/>
    </source>
</evidence>
<feature type="compositionally biased region" description="Basic and acidic residues" evidence="1">
    <location>
        <begin position="1"/>
        <end position="13"/>
    </location>
</feature>
<feature type="non-terminal residue" evidence="3">
    <location>
        <position position="1"/>
    </location>
</feature>
<dbReference type="InterPro" id="IPR011333">
    <property type="entry name" value="SKP1/BTB/POZ_sf"/>
</dbReference>
<dbReference type="Gene3D" id="3.30.710.10">
    <property type="entry name" value="Potassium Channel Kv1.1, Chain A"/>
    <property type="match status" value="1"/>
</dbReference>
<dbReference type="SUPFAM" id="SSF81382">
    <property type="entry name" value="Skp1 dimerisation domain-like"/>
    <property type="match status" value="1"/>
</dbReference>
<sequence>ADMIKDKTPEEVRQTFNIPNDLEDPQSA</sequence>
<dbReference type="AlphaFoldDB" id="A0A816FLN1"/>
<reference evidence="3" key="1">
    <citation type="submission" date="2021-02" db="EMBL/GenBank/DDBJ databases">
        <authorList>
            <person name="Nowell W R."/>
        </authorList>
    </citation>
    <scope>NUCLEOTIDE SEQUENCE</scope>
</reference>
<dbReference type="GO" id="GO:0006511">
    <property type="term" value="P:ubiquitin-dependent protein catabolic process"/>
    <property type="evidence" value="ECO:0007669"/>
    <property type="project" value="InterPro"/>
</dbReference>
<protein>
    <recommendedName>
        <fullName evidence="2">SKP1 component dimerisation domain-containing protein</fullName>
    </recommendedName>
</protein>
<dbReference type="Pfam" id="PF01466">
    <property type="entry name" value="Skp1"/>
    <property type="match status" value="1"/>
</dbReference>
<accession>A0A816FLN1</accession>
<organism evidence="3 4">
    <name type="scientific">Adineta ricciae</name>
    <name type="common">Rotifer</name>
    <dbReference type="NCBI Taxonomy" id="249248"/>
    <lineage>
        <taxon>Eukaryota</taxon>
        <taxon>Metazoa</taxon>
        <taxon>Spiralia</taxon>
        <taxon>Gnathifera</taxon>
        <taxon>Rotifera</taxon>
        <taxon>Eurotatoria</taxon>
        <taxon>Bdelloidea</taxon>
        <taxon>Adinetida</taxon>
        <taxon>Adinetidae</taxon>
        <taxon>Adineta</taxon>
    </lineage>
</organism>